<accession>A0A0R2KKU3</accession>
<evidence type="ECO:0000313" key="2">
    <source>
        <dbReference type="EMBL" id="KRN88165.1"/>
    </source>
</evidence>
<dbReference type="SUPFAM" id="SSF47413">
    <property type="entry name" value="lambda repressor-like DNA-binding domains"/>
    <property type="match status" value="1"/>
</dbReference>
<dbReference type="PATRIC" id="fig|89059.3.peg.13"/>
<comment type="caution">
    <text evidence="2">The sequence shown here is derived from an EMBL/GenBank/DDBJ whole genome shotgun (WGS) entry which is preliminary data.</text>
</comment>
<evidence type="ECO:0000313" key="3">
    <source>
        <dbReference type="Proteomes" id="UP000051491"/>
    </source>
</evidence>
<proteinExistence type="predicted"/>
<protein>
    <submittedName>
        <fullName evidence="2">Transcriptional regulator, phage associated protein</fullName>
    </submittedName>
</protein>
<dbReference type="InterPro" id="IPR010982">
    <property type="entry name" value="Lambda_DNA-bd_dom_sf"/>
</dbReference>
<dbReference type="OrthoDB" id="9805856at2"/>
<dbReference type="PROSITE" id="PS50943">
    <property type="entry name" value="HTH_CROC1"/>
    <property type="match status" value="1"/>
</dbReference>
<dbReference type="GO" id="GO:0003677">
    <property type="term" value="F:DNA binding"/>
    <property type="evidence" value="ECO:0007669"/>
    <property type="project" value="InterPro"/>
</dbReference>
<evidence type="ECO:0000259" key="1">
    <source>
        <dbReference type="PROSITE" id="PS50943"/>
    </source>
</evidence>
<dbReference type="SMART" id="SM00530">
    <property type="entry name" value="HTH_XRE"/>
    <property type="match status" value="1"/>
</dbReference>
<dbReference type="RefSeq" id="WP_010494464.1">
    <property type="nucleotide sequence ID" value="NZ_JQBK01000001.1"/>
</dbReference>
<name>A0A0R2KKU3_9LACO</name>
<dbReference type="Proteomes" id="UP000051491">
    <property type="component" value="Unassembled WGS sequence"/>
</dbReference>
<sequence>MTVFERIKDLAKKRDKSLQGVAEELNFSKNIFYKWKQSDPKGKDLEKVADYFHVTVDYLLGRTDNPLGSGEKSADLDDDTVLFTYQGKQLSDEDRKKMLEIFRLMEKGNNK</sequence>
<feature type="domain" description="HTH cro/C1-type" evidence="1">
    <location>
        <begin position="7"/>
        <end position="59"/>
    </location>
</feature>
<dbReference type="InterPro" id="IPR001387">
    <property type="entry name" value="Cro/C1-type_HTH"/>
</dbReference>
<organism evidence="2 3">
    <name type="scientific">Ligilactobacillus acidipiscis</name>
    <dbReference type="NCBI Taxonomy" id="89059"/>
    <lineage>
        <taxon>Bacteria</taxon>
        <taxon>Bacillati</taxon>
        <taxon>Bacillota</taxon>
        <taxon>Bacilli</taxon>
        <taxon>Lactobacillales</taxon>
        <taxon>Lactobacillaceae</taxon>
        <taxon>Ligilactobacillus</taxon>
    </lineage>
</organism>
<dbReference type="CDD" id="cd00093">
    <property type="entry name" value="HTH_XRE"/>
    <property type="match status" value="1"/>
</dbReference>
<gene>
    <name evidence="2" type="ORF">IV43_GL000013</name>
</gene>
<dbReference type="EMBL" id="JQBK01000001">
    <property type="protein sequence ID" value="KRN88165.1"/>
    <property type="molecule type" value="Genomic_DNA"/>
</dbReference>
<dbReference type="AlphaFoldDB" id="A0A0R2KKU3"/>
<dbReference type="Gene3D" id="1.10.260.40">
    <property type="entry name" value="lambda repressor-like DNA-binding domains"/>
    <property type="match status" value="1"/>
</dbReference>
<reference evidence="2 3" key="1">
    <citation type="journal article" date="2015" name="Genome Announc.">
        <title>Expanding the biotechnology potential of lactobacilli through comparative genomics of 213 strains and associated genera.</title>
        <authorList>
            <person name="Sun Z."/>
            <person name="Harris H.M."/>
            <person name="McCann A."/>
            <person name="Guo C."/>
            <person name="Argimon S."/>
            <person name="Zhang W."/>
            <person name="Yang X."/>
            <person name="Jeffery I.B."/>
            <person name="Cooney J.C."/>
            <person name="Kagawa T.F."/>
            <person name="Liu W."/>
            <person name="Song Y."/>
            <person name="Salvetti E."/>
            <person name="Wrobel A."/>
            <person name="Rasinkangas P."/>
            <person name="Parkhill J."/>
            <person name="Rea M.C."/>
            <person name="O'Sullivan O."/>
            <person name="Ritari J."/>
            <person name="Douillard F.P."/>
            <person name="Paul Ross R."/>
            <person name="Yang R."/>
            <person name="Briner A.E."/>
            <person name="Felis G.E."/>
            <person name="de Vos W.M."/>
            <person name="Barrangou R."/>
            <person name="Klaenhammer T.R."/>
            <person name="Caufield P.W."/>
            <person name="Cui Y."/>
            <person name="Zhang H."/>
            <person name="O'Toole P.W."/>
        </authorList>
    </citation>
    <scope>NUCLEOTIDE SEQUENCE [LARGE SCALE GENOMIC DNA]</scope>
    <source>
        <strain evidence="2 3">DSM 15353</strain>
    </source>
</reference>